<evidence type="ECO:0000313" key="4">
    <source>
        <dbReference type="Proteomes" id="UP000198939"/>
    </source>
</evidence>
<dbReference type="STRING" id="501024.RTCCBAU85039_6257"/>
<dbReference type="InterPro" id="IPR052026">
    <property type="entry name" value="ExeA_AAA_ATPase_DNA-bind"/>
</dbReference>
<reference evidence="3" key="3">
    <citation type="submission" date="2016-10" db="EMBL/GenBank/DDBJ databases">
        <authorList>
            <person name="Wibberg D."/>
        </authorList>
    </citation>
    <scope>NUCLEOTIDE SEQUENCE [LARGE SCALE GENOMIC DNA]</scope>
</reference>
<gene>
    <name evidence="1" type="ORF">RTCCBAU85039_6257</name>
    <name evidence="2" type="ORF">SAMN05216228_10519</name>
</gene>
<name>A0A1H8W1H7_9HYPH</name>
<organism evidence="1 3">
    <name type="scientific">Rhizobium tibeticum</name>
    <dbReference type="NCBI Taxonomy" id="501024"/>
    <lineage>
        <taxon>Bacteria</taxon>
        <taxon>Pseudomonadati</taxon>
        <taxon>Pseudomonadota</taxon>
        <taxon>Alphaproteobacteria</taxon>
        <taxon>Hyphomicrobiales</taxon>
        <taxon>Rhizobiaceae</taxon>
        <taxon>Rhizobium/Agrobacterium group</taxon>
        <taxon>Rhizobium</taxon>
    </lineage>
</organism>
<evidence type="ECO:0000313" key="2">
    <source>
        <dbReference type="EMBL" id="SEP21434.1"/>
    </source>
</evidence>
<sequence length="293" mass="33086">MNTELSHLTASAAALIAEADEKRIRAIRSRRWLVYPRAKQALDRLNLLLDHPRGTRMPSIAIYGDSGMGKTMIMKRFRDQHPPSFNSVTGKVKTPVLAMEMTSRPGERRFYAELLTLLGAPQRPRTDIAQMEQAALRIMEAIGVQVLVIDEVHNILAGTYREQRIVLNTLRFLSNRLQISLVCFGVNDAREAIGGDVQLARRFEQFTLSRWAANEQFEILIALILRNTPLRLPSVLTVKSLRRMLQITEGITANIFHIINSLAIEAIESGQERITDAAIEKWEPEFDAEAAFA</sequence>
<dbReference type="Proteomes" id="UP000183063">
    <property type="component" value="Unassembled WGS sequence"/>
</dbReference>
<dbReference type="RefSeq" id="WP_072381529.1">
    <property type="nucleotide sequence ID" value="NZ_FNXB01000061.1"/>
</dbReference>
<proteinExistence type="predicted"/>
<dbReference type="AlphaFoldDB" id="A0A1H8W1H7"/>
<protein>
    <submittedName>
        <fullName evidence="1 2">TniB protein</fullName>
    </submittedName>
</protein>
<dbReference type="OrthoDB" id="14765at2"/>
<dbReference type="Gene3D" id="3.40.50.300">
    <property type="entry name" value="P-loop containing nucleotide triphosphate hydrolases"/>
    <property type="match status" value="1"/>
</dbReference>
<dbReference type="PANTHER" id="PTHR35894">
    <property type="entry name" value="GENERAL SECRETION PATHWAY PROTEIN A-RELATED"/>
    <property type="match status" value="1"/>
</dbReference>
<reference evidence="1" key="2">
    <citation type="submission" date="2016-10" db="EMBL/GenBank/DDBJ databases">
        <authorList>
            <person name="de Groot N.N."/>
        </authorList>
    </citation>
    <scope>NUCLEOTIDE SEQUENCE [LARGE SCALE GENOMIC DNA]</scope>
    <source>
        <strain evidence="1">CCBAU85039</strain>
    </source>
</reference>
<dbReference type="Pfam" id="PF05621">
    <property type="entry name" value="TniB"/>
    <property type="match status" value="1"/>
</dbReference>
<dbReference type="EMBL" id="FNXB01000061">
    <property type="protein sequence ID" value="SEI19867.1"/>
    <property type="molecule type" value="Genomic_DNA"/>
</dbReference>
<dbReference type="InterPro" id="IPR027417">
    <property type="entry name" value="P-loop_NTPase"/>
</dbReference>
<dbReference type="PANTHER" id="PTHR35894:SF1">
    <property type="entry name" value="PHOSPHORIBULOKINASE _ URIDINE KINASE FAMILY"/>
    <property type="match status" value="1"/>
</dbReference>
<dbReference type="InterPro" id="IPR008868">
    <property type="entry name" value="TniB"/>
</dbReference>
<dbReference type="EMBL" id="FOCV01000051">
    <property type="protein sequence ID" value="SEP21434.1"/>
    <property type="molecule type" value="Genomic_DNA"/>
</dbReference>
<reference evidence="2 4" key="1">
    <citation type="submission" date="2016-10" db="EMBL/GenBank/DDBJ databases">
        <authorList>
            <person name="Varghese N."/>
            <person name="Submissions S."/>
        </authorList>
    </citation>
    <scope>NUCLEOTIDE SEQUENCE [LARGE SCALE GENOMIC DNA]</scope>
    <source>
        <strain evidence="2 4">CGMCC 1.7071</strain>
    </source>
</reference>
<evidence type="ECO:0000313" key="1">
    <source>
        <dbReference type="EMBL" id="SEI19867.1"/>
    </source>
</evidence>
<dbReference type="SUPFAM" id="SSF52540">
    <property type="entry name" value="P-loop containing nucleoside triphosphate hydrolases"/>
    <property type="match status" value="1"/>
</dbReference>
<keyword evidence="4" id="KW-1185">Reference proteome</keyword>
<evidence type="ECO:0000313" key="3">
    <source>
        <dbReference type="Proteomes" id="UP000183063"/>
    </source>
</evidence>
<accession>A0A1H8W1H7</accession>
<dbReference type="Proteomes" id="UP000198939">
    <property type="component" value="Unassembled WGS sequence"/>
</dbReference>